<dbReference type="GeneID" id="81591659"/>
<dbReference type="Proteomes" id="UP001213799">
    <property type="component" value="Unassembled WGS sequence"/>
</dbReference>
<keyword evidence="2" id="KW-1185">Reference proteome</keyword>
<gene>
    <name evidence="1" type="ORF">N7537_010363</name>
</gene>
<accession>A0AAD6GYQ6</accession>
<name>A0AAD6GYQ6_9EURO</name>
<reference evidence="1" key="1">
    <citation type="journal article" date="2023" name="IMA Fungus">
        <title>Comparative genomic study of the Penicillium genus elucidates a diverse pangenome and 15 lateral gene transfer events.</title>
        <authorList>
            <person name="Petersen C."/>
            <person name="Sorensen T."/>
            <person name="Nielsen M.R."/>
            <person name="Sondergaard T.E."/>
            <person name="Sorensen J.L."/>
            <person name="Fitzpatrick D.A."/>
            <person name="Frisvad J.C."/>
            <person name="Nielsen K.L."/>
        </authorList>
    </citation>
    <scope>NUCLEOTIDE SEQUENCE</scope>
    <source>
        <strain evidence="1">IBT 12815</strain>
    </source>
</reference>
<reference evidence="1" key="2">
    <citation type="submission" date="2023-01" db="EMBL/GenBank/DDBJ databases">
        <authorList>
            <person name="Petersen C."/>
        </authorList>
    </citation>
    <scope>NUCLEOTIDE SEQUENCE</scope>
    <source>
        <strain evidence="1">IBT 12815</strain>
    </source>
</reference>
<organism evidence="1 2">
    <name type="scientific">Penicillium hordei</name>
    <dbReference type="NCBI Taxonomy" id="40994"/>
    <lineage>
        <taxon>Eukaryota</taxon>
        <taxon>Fungi</taxon>
        <taxon>Dikarya</taxon>
        <taxon>Ascomycota</taxon>
        <taxon>Pezizomycotina</taxon>
        <taxon>Eurotiomycetes</taxon>
        <taxon>Eurotiomycetidae</taxon>
        <taxon>Eurotiales</taxon>
        <taxon>Aspergillaceae</taxon>
        <taxon>Penicillium</taxon>
    </lineage>
</organism>
<sequence length="134" mass="14632">MRCWGIIDGLWDRLNAQPILLPVAQHAGNPAHVASRLYHTRSRRVKHSDSTPLIFACLLQLLYCSRGYLPDTESSDADFAGSGISGIGTLTQPDSNVFLLTSTVTASGTREHRPTQSLVHTNSNQITTFKDTPA</sequence>
<dbReference type="AlphaFoldDB" id="A0AAD6GYQ6"/>
<comment type="caution">
    <text evidence="1">The sequence shown here is derived from an EMBL/GenBank/DDBJ whole genome shotgun (WGS) entry which is preliminary data.</text>
</comment>
<dbReference type="EMBL" id="JAQJAE010000005">
    <property type="protein sequence ID" value="KAJ5593459.1"/>
    <property type="molecule type" value="Genomic_DNA"/>
</dbReference>
<evidence type="ECO:0000313" key="1">
    <source>
        <dbReference type="EMBL" id="KAJ5593459.1"/>
    </source>
</evidence>
<dbReference type="RefSeq" id="XP_056750085.1">
    <property type="nucleotide sequence ID" value="XM_056901417.1"/>
</dbReference>
<protein>
    <submittedName>
        <fullName evidence="1">Uncharacterized protein</fullName>
    </submittedName>
</protein>
<evidence type="ECO:0000313" key="2">
    <source>
        <dbReference type="Proteomes" id="UP001213799"/>
    </source>
</evidence>
<proteinExistence type="predicted"/>